<name>A0A366HL70_9BACT</name>
<evidence type="ECO:0000313" key="3">
    <source>
        <dbReference type="Proteomes" id="UP000253426"/>
    </source>
</evidence>
<feature type="transmembrane region" description="Helical" evidence="1">
    <location>
        <begin position="25"/>
        <end position="42"/>
    </location>
</feature>
<feature type="transmembrane region" description="Helical" evidence="1">
    <location>
        <begin position="317"/>
        <end position="334"/>
    </location>
</feature>
<keyword evidence="1" id="KW-1133">Transmembrane helix</keyword>
<feature type="transmembrane region" description="Helical" evidence="1">
    <location>
        <begin position="276"/>
        <end position="296"/>
    </location>
</feature>
<keyword evidence="1" id="KW-0472">Membrane</keyword>
<accession>A0A366HL70</accession>
<keyword evidence="1" id="KW-0812">Transmembrane</keyword>
<evidence type="ECO:0000256" key="1">
    <source>
        <dbReference type="SAM" id="Phobius"/>
    </source>
</evidence>
<sequence length="548" mass="61381">MMAFTGTSGGSLDCPTVEKHAVPRWLVWASLSYLTLPVLLFLSGWLQPLWACLGTISAFAMVATLGYGHKVCRMPSGWRWWHGALLVVTIALVVSTQGAGGFGIQNWDWAKHLAILRDLMDHPWPVMYHTTKDTVSLTYYVAYYLPAALVGHAFGWTAANTTLWLWTIAGCALACFWLVALSGARWWIVLLVLLLFSGGDLIGAMVSPGALNARPWQGNFDMEWWSKRWVFPANLTLIAYVPHQAIAGWLLTALLIHGLHKDAEAYHAAGLMVLSMLWSPFITIGLALVYAGWLVWHRNLWRAWLAAQCTWRNGPTLFLGLILVLYFASKFTPYELPSEFYPSRKITAKGDFYFALSHGSRDEFAVLYLLTLLLEFGLLAFLLFKTLPDRHRTDVALLASASACLLLLPWVHYGHFNDLVMRVCIPALFVLQVLVLHVLSAPRAAIKSPASAWARPALIGLLIIGALNPVNMLRVTGQRLAQRQWHLYYLSDYKLHPDLFQQQLDGKKQFYLIGQYMGASDSFFFRHLARSAPPWSGTAIGKKSKPAP</sequence>
<dbReference type="Proteomes" id="UP000253426">
    <property type="component" value="Unassembled WGS sequence"/>
</dbReference>
<feature type="transmembrane region" description="Helical" evidence="1">
    <location>
        <begin position="395"/>
        <end position="413"/>
    </location>
</feature>
<keyword evidence="3" id="KW-1185">Reference proteome</keyword>
<reference evidence="2 3" key="1">
    <citation type="submission" date="2018-06" db="EMBL/GenBank/DDBJ databases">
        <title>Genomic Encyclopedia of Type Strains, Phase IV (KMG-IV): sequencing the most valuable type-strain genomes for metagenomic binning, comparative biology and taxonomic classification.</title>
        <authorList>
            <person name="Goeker M."/>
        </authorList>
    </citation>
    <scope>NUCLEOTIDE SEQUENCE [LARGE SCALE GENOMIC DNA]</scope>
    <source>
        <strain evidence="2 3">DSM 25532</strain>
    </source>
</reference>
<protein>
    <submittedName>
        <fullName evidence="2">Uncharacterized protein</fullName>
    </submittedName>
</protein>
<organism evidence="2 3">
    <name type="scientific">Roseimicrobium gellanilyticum</name>
    <dbReference type="NCBI Taxonomy" id="748857"/>
    <lineage>
        <taxon>Bacteria</taxon>
        <taxon>Pseudomonadati</taxon>
        <taxon>Verrucomicrobiota</taxon>
        <taxon>Verrucomicrobiia</taxon>
        <taxon>Verrucomicrobiales</taxon>
        <taxon>Verrucomicrobiaceae</taxon>
        <taxon>Roseimicrobium</taxon>
    </lineage>
</organism>
<feature type="transmembrane region" description="Helical" evidence="1">
    <location>
        <begin position="419"/>
        <end position="440"/>
    </location>
</feature>
<feature type="transmembrane region" description="Helical" evidence="1">
    <location>
        <begin position="229"/>
        <end position="256"/>
    </location>
</feature>
<gene>
    <name evidence="2" type="ORF">DES53_10579</name>
</gene>
<evidence type="ECO:0000313" key="2">
    <source>
        <dbReference type="EMBL" id="RBP43680.1"/>
    </source>
</evidence>
<dbReference type="RefSeq" id="WP_113959165.1">
    <property type="nucleotide sequence ID" value="NZ_QNRR01000005.1"/>
</dbReference>
<feature type="transmembrane region" description="Helical" evidence="1">
    <location>
        <begin position="364"/>
        <end position="383"/>
    </location>
</feature>
<feature type="transmembrane region" description="Helical" evidence="1">
    <location>
        <begin position="80"/>
        <end position="104"/>
    </location>
</feature>
<feature type="transmembrane region" description="Helical" evidence="1">
    <location>
        <begin position="48"/>
        <end position="68"/>
    </location>
</feature>
<dbReference type="AlphaFoldDB" id="A0A366HL70"/>
<feature type="transmembrane region" description="Helical" evidence="1">
    <location>
        <begin position="163"/>
        <end position="180"/>
    </location>
</feature>
<dbReference type="EMBL" id="QNRR01000005">
    <property type="protein sequence ID" value="RBP43680.1"/>
    <property type="molecule type" value="Genomic_DNA"/>
</dbReference>
<dbReference type="OrthoDB" id="3199357at2"/>
<feature type="transmembrane region" description="Helical" evidence="1">
    <location>
        <begin position="137"/>
        <end position="156"/>
    </location>
</feature>
<feature type="transmembrane region" description="Helical" evidence="1">
    <location>
        <begin position="186"/>
        <end position="208"/>
    </location>
</feature>
<comment type="caution">
    <text evidence="2">The sequence shown here is derived from an EMBL/GenBank/DDBJ whole genome shotgun (WGS) entry which is preliminary data.</text>
</comment>
<feature type="transmembrane region" description="Helical" evidence="1">
    <location>
        <begin position="452"/>
        <end position="470"/>
    </location>
</feature>
<proteinExistence type="predicted"/>